<protein>
    <submittedName>
        <fullName evidence="1">Uncharacterized protein</fullName>
    </submittedName>
</protein>
<evidence type="ECO:0000313" key="2">
    <source>
        <dbReference type="Proteomes" id="UP000034797"/>
    </source>
</evidence>
<accession>A0A0G1KRN1</accession>
<proteinExistence type="predicted"/>
<dbReference type="EMBL" id="LCJW01000013">
    <property type="protein sequence ID" value="KKT86296.1"/>
    <property type="molecule type" value="Genomic_DNA"/>
</dbReference>
<comment type="caution">
    <text evidence="1">The sequence shown here is derived from an EMBL/GenBank/DDBJ whole genome shotgun (WGS) entry which is preliminary data.</text>
</comment>
<gene>
    <name evidence="1" type="ORF">UW84_C0013G0020</name>
</gene>
<dbReference type="AlphaFoldDB" id="A0A0G1KRN1"/>
<name>A0A0G1KRN1_9BACT</name>
<reference evidence="1 2" key="1">
    <citation type="journal article" date="2015" name="Nature">
        <title>rRNA introns, odd ribosomes, and small enigmatic genomes across a large radiation of phyla.</title>
        <authorList>
            <person name="Brown C.T."/>
            <person name="Hug L.A."/>
            <person name="Thomas B.C."/>
            <person name="Sharon I."/>
            <person name="Castelle C.J."/>
            <person name="Singh A."/>
            <person name="Wilkins M.J."/>
            <person name="Williams K.H."/>
            <person name="Banfield J.F."/>
        </authorList>
    </citation>
    <scope>NUCLEOTIDE SEQUENCE [LARGE SCALE GENOMIC DNA]</scope>
</reference>
<organism evidence="1 2">
    <name type="scientific">Candidatus Collierbacteria bacterium GW2011_GWA2_44_99</name>
    <dbReference type="NCBI Taxonomy" id="1618380"/>
    <lineage>
        <taxon>Bacteria</taxon>
        <taxon>Candidatus Collieribacteriota</taxon>
    </lineage>
</organism>
<dbReference type="Proteomes" id="UP000034797">
    <property type="component" value="Unassembled WGS sequence"/>
</dbReference>
<sequence length="176" mass="19929">MWSIKFPFTGQVDEKSLNSLLPVGTRTEATDNDRFVVIMDSYPPRKVGDICAVEEAVIIRFYTDIHEGSVFATGFGLRHPHYNPGQILFGYVYRTPSGLFQLDKLPSILRSEAISQMENYDTAGNVYFVSFYRGGWDTEFLTVATMQKVLPRGELGFFEVAPVTLHLGDIENERTM</sequence>
<evidence type="ECO:0000313" key="1">
    <source>
        <dbReference type="EMBL" id="KKT86296.1"/>
    </source>
</evidence>